<dbReference type="GO" id="GO:0005886">
    <property type="term" value="C:plasma membrane"/>
    <property type="evidence" value="ECO:0007669"/>
    <property type="project" value="UniProtKB-SubCell"/>
</dbReference>
<comment type="subcellular location">
    <subcellularLocation>
        <location evidence="1">Cell membrane</location>
        <topology evidence="1">Multi-pass membrane protein</topology>
    </subcellularLocation>
</comment>
<dbReference type="AlphaFoldDB" id="A0A239TX03"/>
<organism evidence="8 9">
    <name type="scientific">Megamonas hypermegale</name>
    <dbReference type="NCBI Taxonomy" id="158847"/>
    <lineage>
        <taxon>Bacteria</taxon>
        <taxon>Bacillati</taxon>
        <taxon>Bacillota</taxon>
        <taxon>Negativicutes</taxon>
        <taxon>Selenomonadales</taxon>
        <taxon>Selenomonadaceae</taxon>
        <taxon>Megamonas</taxon>
    </lineage>
</organism>
<dbReference type="PANTHER" id="PTHR42775:SF2">
    <property type="entry name" value="PERMEASE"/>
    <property type="match status" value="1"/>
</dbReference>
<dbReference type="RefSeq" id="WP_027890221.1">
    <property type="nucleotide sequence ID" value="NZ_JACJLZ010000002.1"/>
</dbReference>
<feature type="transmembrane region" description="Helical" evidence="7">
    <location>
        <begin position="147"/>
        <end position="165"/>
    </location>
</feature>
<evidence type="ECO:0000256" key="3">
    <source>
        <dbReference type="ARBA" id="ARBA00022475"/>
    </source>
</evidence>
<dbReference type="eggNOG" id="COG0701">
    <property type="taxonomic scope" value="Bacteria"/>
</dbReference>
<feature type="transmembrane region" description="Helical" evidence="7">
    <location>
        <begin position="240"/>
        <end position="257"/>
    </location>
</feature>
<dbReference type="GeneID" id="78507578"/>
<dbReference type="EMBL" id="LT906446">
    <property type="protein sequence ID" value="SNV02317.1"/>
    <property type="molecule type" value="Genomic_DNA"/>
</dbReference>
<evidence type="ECO:0000256" key="7">
    <source>
        <dbReference type="SAM" id="Phobius"/>
    </source>
</evidence>
<evidence type="ECO:0000256" key="1">
    <source>
        <dbReference type="ARBA" id="ARBA00004651"/>
    </source>
</evidence>
<feature type="transmembrane region" description="Helical" evidence="7">
    <location>
        <begin position="83"/>
        <end position="107"/>
    </location>
</feature>
<comment type="similarity">
    <text evidence="2">Belongs to the UPF0718 family.</text>
</comment>
<keyword evidence="3" id="KW-1003">Cell membrane</keyword>
<evidence type="ECO:0000256" key="2">
    <source>
        <dbReference type="ARBA" id="ARBA00006386"/>
    </source>
</evidence>
<dbReference type="InterPro" id="IPR005524">
    <property type="entry name" value="DUF318"/>
</dbReference>
<dbReference type="Pfam" id="PF03773">
    <property type="entry name" value="ArsP_1"/>
    <property type="match status" value="1"/>
</dbReference>
<accession>A0A239TX03</accession>
<evidence type="ECO:0000313" key="8">
    <source>
        <dbReference type="EMBL" id="SNV02317.1"/>
    </source>
</evidence>
<feature type="transmembrane region" description="Helical" evidence="7">
    <location>
        <begin position="119"/>
        <end position="141"/>
    </location>
</feature>
<keyword evidence="9" id="KW-1185">Reference proteome</keyword>
<dbReference type="Proteomes" id="UP000215383">
    <property type="component" value="Chromosome 1"/>
</dbReference>
<sequence>MFDFFIEQILGMKWLSEAVWYVLINYFNADQNSNWWSSAHFFFYDTIKITILLVTLIYLISYIQSYFPPEKTKRILTHFDGFTGNIIAALLGTVTPFCSCSSVPIFIGFTRAGLPVGMTFSFLISSPMVDVASMLMLMSFFGPEFAIFYTVVGIILAVVGGKVLAMMKVERYLKKYDGAIRDFYSESEYFNQRQRLNYALNDTKIIVKKVFPYVLLGVLIGALIHNWIPQEFILTILGNNNPFAVILATVIGVPIYADIFGTLPIAEALYLVGVPAGTILALMMAITALSLPSLIMLSQVLQRKLLFLFIGIVSIGIIFVGYIFNLVF</sequence>
<evidence type="ECO:0000256" key="4">
    <source>
        <dbReference type="ARBA" id="ARBA00022692"/>
    </source>
</evidence>
<keyword evidence="6 7" id="KW-0472">Membrane</keyword>
<name>A0A239TX03_9FIRM</name>
<feature type="transmembrane region" description="Helical" evidence="7">
    <location>
        <begin position="41"/>
        <end position="63"/>
    </location>
</feature>
<protein>
    <submittedName>
        <fullName evidence="8">Predicted permease</fullName>
    </submittedName>
</protein>
<gene>
    <name evidence="8" type="ORF">SAMEA4364220_01582</name>
</gene>
<dbReference type="InterPro" id="IPR053166">
    <property type="entry name" value="UPF0718_permease"/>
</dbReference>
<evidence type="ECO:0000313" key="9">
    <source>
        <dbReference type="Proteomes" id="UP000215383"/>
    </source>
</evidence>
<keyword evidence="4 7" id="KW-0812">Transmembrane</keyword>
<evidence type="ECO:0000256" key="5">
    <source>
        <dbReference type="ARBA" id="ARBA00022989"/>
    </source>
</evidence>
<keyword evidence="5 7" id="KW-1133">Transmembrane helix</keyword>
<reference evidence="8 9" key="1">
    <citation type="submission" date="2017-06" db="EMBL/GenBank/DDBJ databases">
        <authorList>
            <consortium name="Pathogen Informatics"/>
        </authorList>
    </citation>
    <scope>NUCLEOTIDE SEQUENCE [LARGE SCALE GENOMIC DNA]</scope>
    <source>
        <strain evidence="8 9">NCTC10570</strain>
    </source>
</reference>
<dbReference type="PANTHER" id="PTHR42775">
    <property type="entry name" value="PERMEASE RV2963-RELATED"/>
    <property type="match status" value="1"/>
</dbReference>
<feature type="transmembrane region" description="Helical" evidence="7">
    <location>
        <begin position="12"/>
        <end position="29"/>
    </location>
</feature>
<proteinExistence type="inferred from homology"/>
<feature type="transmembrane region" description="Helical" evidence="7">
    <location>
        <begin position="210"/>
        <end position="228"/>
    </location>
</feature>
<feature type="transmembrane region" description="Helical" evidence="7">
    <location>
        <begin position="269"/>
        <end position="293"/>
    </location>
</feature>
<feature type="transmembrane region" description="Helical" evidence="7">
    <location>
        <begin position="305"/>
        <end position="327"/>
    </location>
</feature>
<evidence type="ECO:0000256" key="6">
    <source>
        <dbReference type="ARBA" id="ARBA00023136"/>
    </source>
</evidence>